<dbReference type="InterPro" id="IPR003646">
    <property type="entry name" value="SH3-like_bac-type"/>
</dbReference>
<dbReference type="Pfam" id="PF08239">
    <property type="entry name" value="SH3_3"/>
    <property type="match status" value="1"/>
</dbReference>
<evidence type="ECO:0000256" key="1">
    <source>
        <dbReference type="SAM" id="MobiDB-lite"/>
    </source>
</evidence>
<dbReference type="PANTHER" id="PTHR34408">
    <property type="entry name" value="FAMILY PROTEIN, PUTATIVE-RELATED"/>
    <property type="match status" value="1"/>
</dbReference>
<feature type="domain" description="SH3b" evidence="2">
    <location>
        <begin position="103"/>
        <end position="162"/>
    </location>
</feature>
<evidence type="ECO:0000259" key="2">
    <source>
        <dbReference type="PROSITE" id="PS51781"/>
    </source>
</evidence>
<dbReference type="SMART" id="SM00287">
    <property type="entry name" value="SH3b"/>
    <property type="match status" value="1"/>
</dbReference>
<feature type="compositionally biased region" description="Low complexity" evidence="1">
    <location>
        <begin position="84"/>
        <end position="101"/>
    </location>
</feature>
<dbReference type="EMBL" id="DVMH01000017">
    <property type="protein sequence ID" value="HIU10138.1"/>
    <property type="molecule type" value="Genomic_DNA"/>
</dbReference>
<dbReference type="InterPro" id="IPR052354">
    <property type="entry name" value="Cell_Wall_Dynamics_Protein"/>
</dbReference>
<dbReference type="PROSITE" id="PS51781">
    <property type="entry name" value="SH3B"/>
    <property type="match status" value="1"/>
</dbReference>
<name>A0A9D1KYB9_9FIRM</name>
<evidence type="ECO:0000313" key="3">
    <source>
        <dbReference type="EMBL" id="HIU10138.1"/>
    </source>
</evidence>
<dbReference type="AlphaFoldDB" id="A0A9D1KYB9"/>
<organism evidence="3 4">
    <name type="scientific">Candidatus Avidehalobacter gallistercoris</name>
    <dbReference type="NCBI Taxonomy" id="2840694"/>
    <lineage>
        <taxon>Bacteria</taxon>
        <taxon>Bacillati</taxon>
        <taxon>Bacillota</taxon>
        <taxon>Clostridia</taxon>
        <taxon>Eubacteriales</taxon>
        <taxon>Peptococcaceae</taxon>
        <taxon>Peptococcaceae incertae sedis</taxon>
        <taxon>Candidatus Avidehalobacter</taxon>
    </lineage>
</organism>
<gene>
    <name evidence="3" type="ORF">IAB00_02685</name>
</gene>
<reference evidence="3" key="2">
    <citation type="journal article" date="2021" name="PeerJ">
        <title>Extensive microbial diversity within the chicken gut microbiome revealed by metagenomics and culture.</title>
        <authorList>
            <person name="Gilroy R."/>
            <person name="Ravi A."/>
            <person name="Getino M."/>
            <person name="Pursley I."/>
            <person name="Horton D.L."/>
            <person name="Alikhan N.F."/>
            <person name="Baker D."/>
            <person name="Gharbi K."/>
            <person name="Hall N."/>
            <person name="Watson M."/>
            <person name="Adriaenssens E.M."/>
            <person name="Foster-Nyarko E."/>
            <person name="Jarju S."/>
            <person name="Secka A."/>
            <person name="Antonio M."/>
            <person name="Oren A."/>
            <person name="Chaudhuri R.R."/>
            <person name="La Ragione R."/>
            <person name="Hildebrand F."/>
            <person name="Pallen M.J."/>
        </authorList>
    </citation>
    <scope>NUCLEOTIDE SEQUENCE</scope>
    <source>
        <strain evidence="3">2830</strain>
    </source>
</reference>
<accession>A0A9D1KYB9</accession>
<sequence length="162" mass="16539">MPRPNAKGKAAILIIAALIFVVIGFVCGQMAKALNTLPGNADDPVATQSYVETTVGERLADLATRIEELEAEVATLKGGSAAANPGTTTDPGTTTSPNTSTTNTTLTITGSTVNVRSGPGTDYAKVASVSKGDKVTNLGAEGDWYKVQVGNVTGYISSAYAQ</sequence>
<feature type="region of interest" description="Disordered" evidence="1">
    <location>
        <begin position="78"/>
        <end position="101"/>
    </location>
</feature>
<reference evidence="3" key="1">
    <citation type="submission" date="2020-10" db="EMBL/GenBank/DDBJ databases">
        <authorList>
            <person name="Gilroy R."/>
        </authorList>
    </citation>
    <scope>NUCLEOTIDE SEQUENCE</scope>
    <source>
        <strain evidence="3">2830</strain>
    </source>
</reference>
<dbReference type="Proteomes" id="UP000824124">
    <property type="component" value="Unassembled WGS sequence"/>
</dbReference>
<protein>
    <submittedName>
        <fullName evidence="3">SH3 domain-containing protein</fullName>
    </submittedName>
</protein>
<dbReference type="Gene3D" id="2.30.30.40">
    <property type="entry name" value="SH3 Domains"/>
    <property type="match status" value="1"/>
</dbReference>
<comment type="caution">
    <text evidence="3">The sequence shown here is derived from an EMBL/GenBank/DDBJ whole genome shotgun (WGS) entry which is preliminary data.</text>
</comment>
<dbReference type="PANTHER" id="PTHR34408:SF1">
    <property type="entry name" value="GLYCOSYL HYDROLASE FAMILY 19 DOMAIN-CONTAINING PROTEIN HI_1415"/>
    <property type="match status" value="1"/>
</dbReference>
<proteinExistence type="predicted"/>
<evidence type="ECO:0000313" key="4">
    <source>
        <dbReference type="Proteomes" id="UP000824124"/>
    </source>
</evidence>